<evidence type="ECO:0000256" key="6">
    <source>
        <dbReference type="ARBA" id="ARBA00023277"/>
    </source>
</evidence>
<evidence type="ECO:0000256" key="7">
    <source>
        <dbReference type="ARBA" id="ARBA00023295"/>
    </source>
</evidence>
<evidence type="ECO:0000256" key="9">
    <source>
        <dbReference type="RuleBase" id="RU361174"/>
    </source>
</evidence>
<dbReference type="PANTHER" id="PTHR31490:SF88">
    <property type="entry name" value="BETA-XYLANASE"/>
    <property type="match status" value="1"/>
</dbReference>
<evidence type="ECO:0000256" key="5">
    <source>
        <dbReference type="ARBA" id="ARBA00022801"/>
    </source>
</evidence>
<dbReference type="PANTHER" id="PTHR31490">
    <property type="entry name" value="GLYCOSYL HYDROLASE"/>
    <property type="match status" value="1"/>
</dbReference>
<keyword evidence="6 9" id="KW-0119">Carbohydrate metabolism</keyword>
<reference evidence="13" key="1">
    <citation type="journal article" date="2019" name="Int. J. Syst. Evol. Microbiol.">
        <title>The Global Catalogue of Microorganisms (GCM) 10K type strain sequencing project: providing services to taxonomists for standard genome sequencing and annotation.</title>
        <authorList>
            <consortium name="The Broad Institute Genomics Platform"/>
            <consortium name="The Broad Institute Genome Sequencing Center for Infectious Disease"/>
            <person name="Wu L."/>
            <person name="Ma J."/>
        </authorList>
    </citation>
    <scope>NUCLEOTIDE SEQUENCE [LARGE SCALE GENOMIC DNA]</scope>
    <source>
        <strain evidence="13">NBRC 103166</strain>
    </source>
</reference>
<dbReference type="SMART" id="SM00633">
    <property type="entry name" value="Glyco_10"/>
    <property type="match status" value="1"/>
</dbReference>
<dbReference type="PROSITE" id="PS51257">
    <property type="entry name" value="PROKAR_LIPOPROTEIN"/>
    <property type="match status" value="1"/>
</dbReference>
<keyword evidence="7 9" id="KW-0326">Glycosidase</keyword>
<protein>
    <recommendedName>
        <fullName evidence="9">Beta-xylanase</fullName>
        <ecNumber evidence="9">3.2.1.8</ecNumber>
    </recommendedName>
</protein>
<proteinExistence type="inferred from homology"/>
<dbReference type="InterPro" id="IPR001000">
    <property type="entry name" value="GH10_dom"/>
</dbReference>
<comment type="similarity">
    <text evidence="2 9">Belongs to the glycosyl hydrolase 10 (cellulase F) family.</text>
</comment>
<evidence type="ECO:0000256" key="10">
    <source>
        <dbReference type="SAM" id="MobiDB-lite"/>
    </source>
</evidence>
<dbReference type="PROSITE" id="PS51760">
    <property type="entry name" value="GH10_2"/>
    <property type="match status" value="1"/>
</dbReference>
<evidence type="ECO:0000256" key="2">
    <source>
        <dbReference type="ARBA" id="ARBA00007495"/>
    </source>
</evidence>
<evidence type="ECO:0000256" key="8">
    <source>
        <dbReference type="ARBA" id="ARBA00023326"/>
    </source>
</evidence>
<evidence type="ECO:0000313" key="12">
    <source>
        <dbReference type="EMBL" id="GLS90330.1"/>
    </source>
</evidence>
<dbReference type="EC" id="3.2.1.8" evidence="9"/>
<dbReference type="RefSeq" id="WP_284203445.1">
    <property type="nucleotide sequence ID" value="NZ_BSPQ01000002.1"/>
</dbReference>
<evidence type="ECO:0000256" key="4">
    <source>
        <dbReference type="ARBA" id="ARBA00022729"/>
    </source>
</evidence>
<keyword evidence="8 9" id="KW-0624">Polysaccharide degradation</keyword>
<dbReference type="Pfam" id="PF00331">
    <property type="entry name" value="Glyco_hydro_10"/>
    <property type="match status" value="1"/>
</dbReference>
<evidence type="ECO:0000259" key="11">
    <source>
        <dbReference type="PROSITE" id="PS51760"/>
    </source>
</evidence>
<dbReference type="PRINTS" id="PR00134">
    <property type="entry name" value="GLHYDRLASE10"/>
</dbReference>
<dbReference type="EMBL" id="BSPQ01000002">
    <property type="protein sequence ID" value="GLS90330.1"/>
    <property type="molecule type" value="Genomic_DNA"/>
</dbReference>
<keyword evidence="3" id="KW-0858">Xylan degradation</keyword>
<dbReference type="Proteomes" id="UP001157353">
    <property type="component" value="Unassembled WGS sequence"/>
</dbReference>
<comment type="catalytic activity">
    <reaction evidence="1 9">
        <text>Endohydrolysis of (1-&gt;4)-beta-D-xylosidic linkages in xylans.</text>
        <dbReference type="EC" id="3.2.1.8"/>
    </reaction>
</comment>
<dbReference type="Gene3D" id="3.20.20.80">
    <property type="entry name" value="Glycosidases"/>
    <property type="match status" value="1"/>
</dbReference>
<gene>
    <name evidence="12" type="ORF">GCM10007916_13970</name>
</gene>
<comment type="caution">
    <text evidence="12">The sequence shown here is derived from an EMBL/GenBank/DDBJ whole genome shotgun (WGS) entry which is preliminary data.</text>
</comment>
<organism evidence="12 13">
    <name type="scientific">Psychromonas marina</name>
    <dbReference type="NCBI Taxonomy" id="88364"/>
    <lineage>
        <taxon>Bacteria</taxon>
        <taxon>Pseudomonadati</taxon>
        <taxon>Pseudomonadota</taxon>
        <taxon>Gammaproteobacteria</taxon>
        <taxon>Alteromonadales</taxon>
        <taxon>Psychromonadaceae</taxon>
        <taxon>Psychromonas</taxon>
    </lineage>
</organism>
<feature type="domain" description="GH10" evidence="11">
    <location>
        <begin position="61"/>
        <end position="389"/>
    </location>
</feature>
<keyword evidence="5 9" id="KW-0378">Hydrolase</keyword>
<dbReference type="InterPro" id="IPR044846">
    <property type="entry name" value="GH10"/>
</dbReference>
<name>A0ABQ6DZG1_9GAMM</name>
<accession>A0ABQ6DZG1</accession>
<feature type="region of interest" description="Disordered" evidence="10">
    <location>
        <begin position="23"/>
        <end position="57"/>
    </location>
</feature>
<dbReference type="SUPFAM" id="SSF51445">
    <property type="entry name" value="(Trans)glycosidases"/>
    <property type="match status" value="1"/>
</dbReference>
<dbReference type="InterPro" id="IPR017853">
    <property type="entry name" value="GH"/>
</dbReference>
<keyword evidence="13" id="KW-1185">Reference proteome</keyword>
<evidence type="ECO:0000256" key="1">
    <source>
        <dbReference type="ARBA" id="ARBA00000681"/>
    </source>
</evidence>
<keyword evidence="4" id="KW-0732">Signal</keyword>
<sequence>MSYIGKTLVLLGTVMVLTGCGSGSTDIAEEPEMPELPETPEVPETPETPNLPPLEKPEFEVPTVYSLSAFAEGFPIGVAVSEWNIRNESISNIVIQHFTQVTAENIMKPEVLQPSEDSFDFEKSNELVNFAQTNGISIHGHTLVWHNQSPAWMQGCNDVLDCTNTMNNHITKVVQHFAGEVDSWDVVNEAFLQDGSYRGSADTNDGIAWVEKIGKDYISKAFITARAADTSAELYYNDYNLAFNDAKIDAVITLVEDMKAAETPIDGIAFQMHVTDTYPTIENISAAFQKAVDTGLKVKLSELDVRMNLSGEATALTEVIATAQKNRYAEIIEAYLAVVPKKQRGGISVWGVSDQDSWLSTNENNHPDWPLMFDGDLNQKPAILGFADAMLNEPEAPAEPLGPFEGYADDFSDEGHFAEKDGERYLAYNPVEQTVDFQINWSLFDASSEYNVTRTFDKPLDINRGVSLVFKVKIPETNLTDGNVIIQPFLDSASGPAFIRYVQGQDFTSTLDDDGWSTITIENLGPDFDFGYIGNFDFDAVTKLGLQFKFSGDTPPVTGIIQLTEVSIIDPNADENEVSETEYAFNDDFIVDSGMYEKDLALAFISHNPTDESYDFTIDWTSFDAEGSYQVALPFAANVDISAGVTLEIKAKIPSDYVNSGNVIIQPFLESDGYKPAYIQYLSGADFSLNVDADGWSTITIEDIKADFNFGYVSSSFDETNVISAGLQFKWKNEVPTTETIQVGRISLIN</sequence>
<evidence type="ECO:0000256" key="3">
    <source>
        <dbReference type="ARBA" id="ARBA00022651"/>
    </source>
</evidence>
<evidence type="ECO:0000313" key="13">
    <source>
        <dbReference type="Proteomes" id="UP001157353"/>
    </source>
</evidence>